<dbReference type="EMBL" id="JBHRXY010000013">
    <property type="protein sequence ID" value="MFC3630677.1"/>
    <property type="molecule type" value="Genomic_DNA"/>
</dbReference>
<dbReference type="RefSeq" id="WP_377762572.1">
    <property type="nucleotide sequence ID" value="NZ_JBHRXY010000013.1"/>
</dbReference>
<protein>
    <submittedName>
        <fullName evidence="4">HU family DNA-binding protein</fullName>
    </submittedName>
</protein>
<comment type="similarity">
    <text evidence="1">Belongs to the bacterial histone-like protein family.</text>
</comment>
<dbReference type="Pfam" id="PF00216">
    <property type="entry name" value="Bac_DNA_binding"/>
    <property type="match status" value="1"/>
</dbReference>
<dbReference type="InterPro" id="IPR010992">
    <property type="entry name" value="IHF-like_DNA-bd_dom_sf"/>
</dbReference>
<evidence type="ECO:0000256" key="1">
    <source>
        <dbReference type="ARBA" id="ARBA00010529"/>
    </source>
</evidence>
<organism evidence="4 5">
    <name type="scientific">Paracoccus angustae</name>
    <dbReference type="NCBI Taxonomy" id="1671480"/>
    <lineage>
        <taxon>Bacteria</taxon>
        <taxon>Pseudomonadati</taxon>
        <taxon>Pseudomonadota</taxon>
        <taxon>Alphaproteobacteria</taxon>
        <taxon>Rhodobacterales</taxon>
        <taxon>Paracoccaceae</taxon>
        <taxon>Paracoccus</taxon>
    </lineage>
</organism>
<proteinExistence type="inferred from homology"/>
<keyword evidence="5" id="KW-1185">Reference proteome</keyword>
<keyword evidence="2 4" id="KW-0238">DNA-binding</keyword>
<name>A0ABV7U728_9RHOB</name>
<feature type="region of interest" description="Disordered" evidence="3">
    <location>
        <begin position="1"/>
        <end position="26"/>
    </location>
</feature>
<reference evidence="5" key="1">
    <citation type="journal article" date="2019" name="Int. J. Syst. Evol. Microbiol.">
        <title>The Global Catalogue of Microorganisms (GCM) 10K type strain sequencing project: providing services to taxonomists for standard genome sequencing and annotation.</title>
        <authorList>
            <consortium name="The Broad Institute Genomics Platform"/>
            <consortium name="The Broad Institute Genome Sequencing Center for Infectious Disease"/>
            <person name="Wu L."/>
            <person name="Ma J."/>
        </authorList>
    </citation>
    <scope>NUCLEOTIDE SEQUENCE [LARGE SCALE GENOMIC DNA]</scope>
    <source>
        <strain evidence="5">KCTC 42473</strain>
    </source>
</reference>
<dbReference type="SUPFAM" id="SSF47729">
    <property type="entry name" value="IHF-like DNA-binding proteins"/>
    <property type="match status" value="1"/>
</dbReference>
<evidence type="ECO:0000256" key="3">
    <source>
        <dbReference type="SAM" id="MobiDB-lite"/>
    </source>
</evidence>
<evidence type="ECO:0000256" key="2">
    <source>
        <dbReference type="ARBA" id="ARBA00023125"/>
    </source>
</evidence>
<dbReference type="Proteomes" id="UP001595539">
    <property type="component" value="Unassembled WGS sequence"/>
</dbReference>
<gene>
    <name evidence="4" type="ORF">ACFOM8_14605</name>
</gene>
<dbReference type="GO" id="GO:0003677">
    <property type="term" value="F:DNA binding"/>
    <property type="evidence" value="ECO:0007669"/>
    <property type="project" value="UniProtKB-KW"/>
</dbReference>
<evidence type="ECO:0000313" key="5">
    <source>
        <dbReference type="Proteomes" id="UP001595539"/>
    </source>
</evidence>
<dbReference type="Gene3D" id="4.10.520.10">
    <property type="entry name" value="IHF-like DNA-binding proteins"/>
    <property type="match status" value="1"/>
</dbReference>
<accession>A0ABV7U728</accession>
<comment type="caution">
    <text evidence="4">The sequence shown here is derived from an EMBL/GenBank/DDBJ whole genome shotgun (WGS) entry which is preliminary data.</text>
</comment>
<dbReference type="InterPro" id="IPR000119">
    <property type="entry name" value="Hist_DNA-bd"/>
</dbReference>
<evidence type="ECO:0000313" key="4">
    <source>
        <dbReference type="EMBL" id="MFC3630677.1"/>
    </source>
</evidence>
<sequence>MIKRVGSADGDGGGPRNPQPAQVLQKKDFVDRVVAASGARKADARPIIEATLAQLGKALSAGETLAVPPLGRARVNLERDQRGGEIITLRLRRRPASIRQSARPSAMD</sequence>